<dbReference type="GO" id="GO:0042355">
    <property type="term" value="P:L-fucose catabolic process"/>
    <property type="evidence" value="ECO:0007669"/>
    <property type="project" value="TreeGrafter"/>
</dbReference>
<dbReference type="SUPFAM" id="SSF53743">
    <property type="entry name" value="FucI/AraA N-terminal and middle domains"/>
    <property type="match status" value="1"/>
</dbReference>
<gene>
    <name evidence="4" type="primary">fucI_1</name>
    <name evidence="4" type="ORF">NCTC11112_00150</name>
</gene>
<dbReference type="GO" id="GO:0008790">
    <property type="term" value="F:arabinose isomerase activity"/>
    <property type="evidence" value="ECO:0007669"/>
    <property type="project" value="TreeGrafter"/>
</dbReference>
<accession>A0A376MH17</accession>
<proteinExistence type="predicted"/>
<dbReference type="InterPro" id="IPR012888">
    <property type="entry name" value="Fucose_iso_N1"/>
</dbReference>
<dbReference type="EC" id="5.3.1.25" evidence="4"/>
<evidence type="ECO:0000313" key="5">
    <source>
        <dbReference type="Proteomes" id="UP000254817"/>
    </source>
</evidence>
<keyword evidence="2" id="KW-0119">Carbohydrate metabolism</keyword>
<evidence type="ECO:0000313" key="4">
    <source>
        <dbReference type="EMBL" id="STG49768.1"/>
    </source>
</evidence>
<reference evidence="4 5" key="1">
    <citation type="submission" date="2018-06" db="EMBL/GenBank/DDBJ databases">
        <authorList>
            <consortium name="Pathogen Informatics"/>
            <person name="Doyle S."/>
        </authorList>
    </citation>
    <scope>NUCLEOTIDE SEQUENCE [LARGE SCALE GENOMIC DNA]</scope>
    <source>
        <strain evidence="4 5">NCTC11112</strain>
    </source>
</reference>
<dbReference type="InterPro" id="IPR005763">
    <property type="entry name" value="Fucose_isomerase"/>
</dbReference>
<dbReference type="InterPro" id="IPR009015">
    <property type="entry name" value="Fucose_isomerase_N/cen_sf"/>
</dbReference>
<dbReference type="Pfam" id="PF07881">
    <property type="entry name" value="Fucose_iso_N1"/>
    <property type="match status" value="1"/>
</dbReference>
<dbReference type="Proteomes" id="UP000254817">
    <property type="component" value="Unassembled WGS sequence"/>
</dbReference>
<dbReference type="GO" id="GO:0008736">
    <property type="term" value="F:L-fucose isomerase activity"/>
    <property type="evidence" value="ECO:0007669"/>
    <property type="project" value="UniProtKB-EC"/>
</dbReference>
<dbReference type="PANTHER" id="PTHR37840:SF1">
    <property type="entry name" value="L-FUCOSE ISOMERASE"/>
    <property type="match status" value="1"/>
</dbReference>
<feature type="domain" description="L-fucose isomerase N-terminal-1" evidence="3">
    <location>
        <begin position="7"/>
        <end position="81"/>
    </location>
</feature>
<dbReference type="EMBL" id="UGAW01000001">
    <property type="protein sequence ID" value="STG49768.1"/>
    <property type="molecule type" value="Genomic_DNA"/>
</dbReference>
<dbReference type="GO" id="GO:0030145">
    <property type="term" value="F:manganese ion binding"/>
    <property type="evidence" value="ECO:0007669"/>
    <property type="project" value="InterPro"/>
</dbReference>
<dbReference type="GO" id="GO:0019571">
    <property type="term" value="P:D-arabinose catabolic process"/>
    <property type="evidence" value="ECO:0007669"/>
    <property type="project" value="TreeGrafter"/>
</dbReference>
<evidence type="ECO:0000259" key="3">
    <source>
        <dbReference type="Pfam" id="PF07881"/>
    </source>
</evidence>
<dbReference type="PANTHER" id="PTHR37840">
    <property type="entry name" value="L-FUCOSE ISOMERASE"/>
    <property type="match status" value="1"/>
</dbReference>
<sequence length="95" mass="10597">MKKISLPKIGIRPVIDGRRMGVRESLEEQTMNMAKATAALLTEKLRHACGAAVECVISDTCIGGVWLKPLACRRKIQQSECRPHHYGNALLVLWQ</sequence>
<name>A0A376MH17_ECOLX</name>
<evidence type="ECO:0000256" key="2">
    <source>
        <dbReference type="ARBA" id="ARBA00023277"/>
    </source>
</evidence>
<dbReference type="GO" id="GO:0005737">
    <property type="term" value="C:cytoplasm"/>
    <property type="evidence" value="ECO:0007669"/>
    <property type="project" value="InterPro"/>
</dbReference>
<evidence type="ECO:0000256" key="1">
    <source>
        <dbReference type="ARBA" id="ARBA00023235"/>
    </source>
</evidence>
<dbReference type="AlphaFoldDB" id="A0A376MH17"/>
<organism evidence="4 5">
    <name type="scientific">Escherichia coli</name>
    <dbReference type="NCBI Taxonomy" id="562"/>
    <lineage>
        <taxon>Bacteria</taxon>
        <taxon>Pseudomonadati</taxon>
        <taxon>Pseudomonadota</taxon>
        <taxon>Gammaproteobacteria</taxon>
        <taxon>Enterobacterales</taxon>
        <taxon>Enterobacteriaceae</taxon>
        <taxon>Escherichia</taxon>
    </lineage>
</organism>
<keyword evidence="1 4" id="KW-0413">Isomerase</keyword>
<dbReference type="InterPro" id="IPR038391">
    <property type="entry name" value="Fucose_iso_dom1_sf"/>
</dbReference>
<protein>
    <submittedName>
        <fullName evidence="4">L-fucose isomerase</fullName>
        <ecNumber evidence="4">5.3.1.25</ecNumber>
    </submittedName>
</protein>
<dbReference type="Gene3D" id="3.40.50.1070">
    <property type="match status" value="1"/>
</dbReference>